<dbReference type="InterPro" id="IPR011990">
    <property type="entry name" value="TPR-like_helical_dom_sf"/>
</dbReference>
<name>A0ABP7UBJ3_9BACT</name>
<dbReference type="SUPFAM" id="SSF47384">
    <property type="entry name" value="Homodimeric domain of signal transducing histidine kinase"/>
    <property type="match status" value="1"/>
</dbReference>
<dbReference type="Gene3D" id="3.30.565.10">
    <property type="entry name" value="Histidine kinase-like ATPase, C-terminal domain"/>
    <property type="match status" value="1"/>
</dbReference>
<evidence type="ECO:0000313" key="7">
    <source>
        <dbReference type="EMBL" id="GAA4039589.1"/>
    </source>
</evidence>
<protein>
    <recommendedName>
        <fullName evidence="2">histidine kinase</fullName>
        <ecNumber evidence="2">2.7.13.3</ecNumber>
    </recommendedName>
</protein>
<keyword evidence="8" id="KW-1185">Reference proteome</keyword>
<feature type="domain" description="Histidine kinase" evidence="6">
    <location>
        <begin position="453"/>
        <end position="698"/>
    </location>
</feature>
<dbReference type="Pfam" id="PF02518">
    <property type="entry name" value="HATPase_c"/>
    <property type="match status" value="1"/>
</dbReference>
<dbReference type="PRINTS" id="PR00344">
    <property type="entry name" value="BCTRLSENSOR"/>
</dbReference>
<dbReference type="InterPro" id="IPR003661">
    <property type="entry name" value="HisK_dim/P_dom"/>
</dbReference>
<feature type="transmembrane region" description="Helical" evidence="5">
    <location>
        <begin position="390"/>
        <end position="411"/>
    </location>
</feature>
<evidence type="ECO:0000256" key="2">
    <source>
        <dbReference type="ARBA" id="ARBA00012438"/>
    </source>
</evidence>
<organism evidence="7 8">
    <name type="scientific">Hymenobacter glaciei</name>
    <dbReference type="NCBI Taxonomy" id="877209"/>
    <lineage>
        <taxon>Bacteria</taxon>
        <taxon>Pseudomonadati</taxon>
        <taxon>Bacteroidota</taxon>
        <taxon>Cytophagia</taxon>
        <taxon>Cytophagales</taxon>
        <taxon>Hymenobacteraceae</taxon>
        <taxon>Hymenobacter</taxon>
    </lineage>
</organism>
<dbReference type="CDD" id="cd00082">
    <property type="entry name" value="HisKA"/>
    <property type="match status" value="1"/>
</dbReference>
<evidence type="ECO:0000256" key="1">
    <source>
        <dbReference type="ARBA" id="ARBA00000085"/>
    </source>
</evidence>
<feature type="coiled-coil region" evidence="4">
    <location>
        <begin position="417"/>
        <end position="444"/>
    </location>
</feature>
<dbReference type="SMART" id="SM00388">
    <property type="entry name" value="HisKA"/>
    <property type="match status" value="1"/>
</dbReference>
<dbReference type="EC" id="2.7.13.3" evidence="2"/>
<dbReference type="InterPro" id="IPR003594">
    <property type="entry name" value="HATPase_dom"/>
</dbReference>
<proteinExistence type="predicted"/>
<dbReference type="InterPro" id="IPR036890">
    <property type="entry name" value="HATPase_C_sf"/>
</dbReference>
<keyword evidence="3" id="KW-0597">Phosphoprotein</keyword>
<keyword evidence="5" id="KW-0812">Transmembrane</keyword>
<dbReference type="Proteomes" id="UP001501469">
    <property type="component" value="Unassembled WGS sequence"/>
</dbReference>
<dbReference type="InterPro" id="IPR005467">
    <property type="entry name" value="His_kinase_dom"/>
</dbReference>
<dbReference type="PROSITE" id="PS50109">
    <property type="entry name" value="HIS_KIN"/>
    <property type="match status" value="1"/>
</dbReference>
<comment type="caution">
    <text evidence="7">The sequence shown here is derived from an EMBL/GenBank/DDBJ whole genome shotgun (WGS) entry which is preliminary data.</text>
</comment>
<dbReference type="Gene3D" id="1.10.287.130">
    <property type="match status" value="1"/>
</dbReference>
<dbReference type="PANTHER" id="PTHR43065:SF42">
    <property type="entry name" value="TWO-COMPONENT SENSOR PPRA"/>
    <property type="match status" value="1"/>
</dbReference>
<evidence type="ECO:0000313" key="8">
    <source>
        <dbReference type="Proteomes" id="UP001501469"/>
    </source>
</evidence>
<dbReference type="Gene3D" id="1.25.40.10">
    <property type="entry name" value="Tetratricopeptide repeat domain"/>
    <property type="match status" value="2"/>
</dbReference>
<reference evidence="8" key="1">
    <citation type="journal article" date="2019" name="Int. J. Syst. Evol. Microbiol.">
        <title>The Global Catalogue of Microorganisms (GCM) 10K type strain sequencing project: providing services to taxonomists for standard genome sequencing and annotation.</title>
        <authorList>
            <consortium name="The Broad Institute Genomics Platform"/>
            <consortium name="The Broad Institute Genome Sequencing Center for Infectious Disease"/>
            <person name="Wu L."/>
            <person name="Ma J."/>
        </authorList>
    </citation>
    <scope>NUCLEOTIDE SEQUENCE [LARGE SCALE GENOMIC DNA]</scope>
    <source>
        <strain evidence="8">JCM 17225</strain>
    </source>
</reference>
<accession>A0ABP7UBJ3</accession>
<comment type="catalytic activity">
    <reaction evidence="1">
        <text>ATP + protein L-histidine = ADP + protein N-phospho-L-histidine.</text>
        <dbReference type="EC" id="2.7.13.3"/>
    </reaction>
</comment>
<evidence type="ECO:0000256" key="4">
    <source>
        <dbReference type="SAM" id="Coils"/>
    </source>
</evidence>
<dbReference type="InterPro" id="IPR036097">
    <property type="entry name" value="HisK_dim/P_sf"/>
</dbReference>
<keyword evidence="5" id="KW-1133">Transmembrane helix</keyword>
<dbReference type="Pfam" id="PF00512">
    <property type="entry name" value="HisKA"/>
    <property type="match status" value="1"/>
</dbReference>
<gene>
    <name evidence="7" type="ORF">GCM10022409_26610</name>
</gene>
<evidence type="ECO:0000256" key="5">
    <source>
        <dbReference type="SAM" id="Phobius"/>
    </source>
</evidence>
<dbReference type="SUPFAM" id="SSF48452">
    <property type="entry name" value="TPR-like"/>
    <property type="match status" value="2"/>
</dbReference>
<dbReference type="PANTHER" id="PTHR43065">
    <property type="entry name" value="SENSOR HISTIDINE KINASE"/>
    <property type="match status" value="1"/>
</dbReference>
<dbReference type="InterPro" id="IPR004358">
    <property type="entry name" value="Sig_transdc_His_kin-like_C"/>
</dbReference>
<evidence type="ECO:0000259" key="6">
    <source>
        <dbReference type="PROSITE" id="PS50109"/>
    </source>
</evidence>
<keyword evidence="5" id="KW-0472">Membrane</keyword>
<dbReference type="SMART" id="SM00387">
    <property type="entry name" value="HATPase_c"/>
    <property type="match status" value="1"/>
</dbReference>
<dbReference type="SUPFAM" id="SSF55874">
    <property type="entry name" value="ATPase domain of HSP90 chaperone/DNA topoisomerase II/histidine kinase"/>
    <property type="match status" value="1"/>
</dbReference>
<dbReference type="EMBL" id="BAABDK010000021">
    <property type="protein sequence ID" value="GAA4039589.1"/>
    <property type="molecule type" value="Genomic_DNA"/>
</dbReference>
<evidence type="ECO:0000256" key="3">
    <source>
        <dbReference type="ARBA" id="ARBA00022553"/>
    </source>
</evidence>
<keyword evidence="4" id="KW-0175">Coiled coil</keyword>
<sequence>MLGWQIAAGSPLQLPAAERLRAEVQAHPRPDTARVNRLSALALVLRNNAPDESAALFRAALALAQRLAYPGGMAEAQLGLGFYHRHRGEYGLAQAYSEKANKTFTQTGNRRGQIRSLYNLTCIFLDQGQLAESLQANLAGLALADAEHDRKWQAFLNTQLGTTSTYLGEYARARRYLREGLRWAVASGNQPSVGHAYAGIGDLNRALGQWAAAQRNYEQDAASYQRMRDEGGILYEDINIGDMLERQGKVPQALAVGLRSLARASRLQKLGEVTRTQLLLARTYLHAGRLDSALWYGQRCLLAAQRSGAKSISRDASQVLSLALARRGRFEAAYRYEQLFGAYRDSLSTSAQQRKVAVVEFRAELVRKQSQISLLTRNERLLRARNRQQGWFLLGALLGLAAVAGLSWSLWRNVGRRRRTNALLQRQQDELRQAQSQLVQAEKMAFLGELTAGIAHELQNPLTFMKSFADVSTDLVEGINGARSGEGLGQDILAGLKQNLQQISQHGQRASSIIKDMLAHSRSGAAPRQPTDLNALVAEHLRLAHDAAQAANPNFTATLRQDLDPGLGLVNVVAPDLGRVLLNLCTNALYAVRERQQLAAPAGSEEDVAPYVPGVVVSTRRAVDGAAVEIRIRDNGTGMSEAVQAKIFHPFFTTKPVGEGTGLGLSLSHDIVTTGHGGTLRVESREGEGTEFVISLPV</sequence>